<evidence type="ECO:0000313" key="2">
    <source>
        <dbReference type="Proteomes" id="UP000292781"/>
    </source>
</evidence>
<dbReference type="OrthoDB" id="6691177at2"/>
<name>A0A4Q9VFJ1_9HYPH</name>
<keyword evidence="2" id="KW-1185">Reference proteome</keyword>
<dbReference type="AlphaFoldDB" id="A0A4Q9VFJ1"/>
<proteinExistence type="predicted"/>
<accession>A0A4Q9VFJ1</accession>
<gene>
    <name evidence="1" type="ORF">EYW49_21450</name>
</gene>
<dbReference type="EMBL" id="SJFN01000052">
    <property type="protein sequence ID" value="TBW32845.1"/>
    <property type="molecule type" value="Genomic_DNA"/>
</dbReference>
<evidence type="ECO:0000313" key="1">
    <source>
        <dbReference type="EMBL" id="TBW32845.1"/>
    </source>
</evidence>
<organism evidence="1 2">
    <name type="scientific">Siculibacillus lacustris</name>
    <dbReference type="NCBI Taxonomy" id="1549641"/>
    <lineage>
        <taxon>Bacteria</taxon>
        <taxon>Pseudomonadati</taxon>
        <taxon>Pseudomonadota</taxon>
        <taxon>Alphaproteobacteria</taxon>
        <taxon>Hyphomicrobiales</taxon>
        <taxon>Ancalomicrobiaceae</taxon>
        <taxon>Siculibacillus</taxon>
    </lineage>
</organism>
<sequence length="496" mass="56063">MSTFISDYFGIDADIFEEYGALNISIVNDLPLFIDPFLLFHSDKAEYAELHEAIINYLVFLRDRAAAGVVNDGDLRNWYCFKEVKQNWLGFSVSGNGGAGLGMDFARNLHANLHVIFANFGDEQITESSHLEKVCLVSDGVGRDNISDFTTNLIKEYLCKYTEVFAAAHLPPGAVREVWVERAFFDYNTQTWARAKYKLPWVNGDYVILTPKDMLTRDENWINKGDLISGFENVPTAIPDMQLRSAVSNYFENALKRRPAEPGKKEREPTQEERAKAAVATMRHFPEIIDYYISLKEKNGDEASDASAEKVMAIEYMFIGQLKSLQAMLVADTKFYEVGRTSYEEAHARLAYLKDVIENKGGHRFFYDDKGVPIEREKDLHVLFRLVWFGTPSDFGAEANDGRGPVDFKISRGTEKTLVEMKLAKNTKLAKNLENQVEIYQKASDAKAGIKVIIYFTLGELVKVKGILKDLNLSDSRDVVLIDARRDNKPSASKAA</sequence>
<dbReference type="RefSeq" id="WP_131311675.1">
    <property type="nucleotide sequence ID" value="NZ_SJFN01000052.1"/>
</dbReference>
<comment type="caution">
    <text evidence="1">The sequence shown here is derived from an EMBL/GenBank/DDBJ whole genome shotgun (WGS) entry which is preliminary data.</text>
</comment>
<protein>
    <submittedName>
        <fullName evidence="1">Uncharacterized protein</fullName>
    </submittedName>
</protein>
<reference evidence="1 2" key="1">
    <citation type="submission" date="2019-02" db="EMBL/GenBank/DDBJ databases">
        <title>Siculibacillus lacustris gen. nov., sp. nov., a new rosette-forming bacterium isolated from a freshwater crater lake (Lake St. Ana, Romania).</title>
        <authorList>
            <person name="Felfoldi T."/>
            <person name="Marton Z."/>
            <person name="Szabo A."/>
            <person name="Mentes A."/>
            <person name="Boka K."/>
            <person name="Marialigeti K."/>
            <person name="Mathe I."/>
            <person name="Koncz M."/>
            <person name="Schumann P."/>
            <person name="Toth E."/>
        </authorList>
    </citation>
    <scope>NUCLEOTIDE SEQUENCE [LARGE SCALE GENOMIC DNA]</scope>
    <source>
        <strain evidence="1 2">SA-279</strain>
    </source>
</reference>
<dbReference type="Proteomes" id="UP000292781">
    <property type="component" value="Unassembled WGS sequence"/>
</dbReference>